<keyword evidence="2 6" id="KW-0597">Phosphoprotein</keyword>
<comment type="subcellular location">
    <subcellularLocation>
        <location evidence="6">Cell membrane</location>
        <topology evidence="6">Single-pass membrane protein</topology>
    </subcellularLocation>
</comment>
<keyword evidence="6 7" id="KW-0472">Membrane</keyword>
<keyword evidence="6 7" id="KW-1133">Transmembrane helix</keyword>
<evidence type="ECO:0000256" key="5">
    <source>
        <dbReference type="ARBA" id="ARBA00022982"/>
    </source>
</evidence>
<reference evidence="9 10" key="1">
    <citation type="submission" date="2024-01" db="EMBL/GenBank/DDBJ databases">
        <title>Description of Olsenella sp. nov., isolated from pig feces.</title>
        <authorList>
            <person name="Chang Y.-H."/>
        </authorList>
    </citation>
    <scope>NUCLEOTIDE SEQUENCE [LARGE SCALE GENOMIC DNA]</scope>
    <source>
        <strain evidence="9 10">YH-ols2223</strain>
    </source>
</reference>
<keyword evidence="6" id="KW-1003">Cell membrane</keyword>
<comment type="cofactor">
    <cofactor evidence="6">
        <name>FMN</name>
        <dbReference type="ChEBI" id="CHEBI:58210"/>
    </cofactor>
</comment>
<comment type="subunit">
    <text evidence="6">The complex is composed of six subunits: RnfA, RnfB, RnfC, RnfD, RnfE and RnfG.</text>
</comment>
<gene>
    <name evidence="6" type="primary">rnfG</name>
    <name evidence="9" type="ORF">VXJ25_01115</name>
</gene>
<feature type="modified residue" description="FMN phosphoryl threonine" evidence="6">
    <location>
        <position position="171"/>
    </location>
</feature>
<keyword evidence="4 6" id="KW-0288">FMN</keyword>
<dbReference type="HAMAP" id="MF_00479">
    <property type="entry name" value="RsxG_RnfG"/>
    <property type="match status" value="1"/>
</dbReference>
<comment type="function">
    <text evidence="6">Part of a membrane-bound complex that couples electron transfer with translocation of ions across the membrane.</text>
</comment>
<keyword evidence="10" id="KW-1185">Reference proteome</keyword>
<dbReference type="InterPro" id="IPR007329">
    <property type="entry name" value="FMN-bd"/>
</dbReference>
<dbReference type="PANTHER" id="PTHR36118">
    <property type="entry name" value="ION-TRANSLOCATING OXIDOREDUCTASE COMPLEX SUBUNIT G"/>
    <property type="match status" value="1"/>
</dbReference>
<dbReference type="SMART" id="SM00900">
    <property type="entry name" value="FMN_bind"/>
    <property type="match status" value="1"/>
</dbReference>
<evidence type="ECO:0000256" key="6">
    <source>
        <dbReference type="HAMAP-Rule" id="MF_00479"/>
    </source>
</evidence>
<comment type="caution">
    <text evidence="9">The sequence shown here is derived from an EMBL/GenBank/DDBJ whole genome shotgun (WGS) entry which is preliminary data.</text>
</comment>
<evidence type="ECO:0000313" key="9">
    <source>
        <dbReference type="EMBL" id="MEE6146600.1"/>
    </source>
</evidence>
<keyword evidence="1 6" id="KW-0813">Transport</keyword>
<feature type="domain" description="FMN-binding" evidence="8">
    <location>
        <begin position="107"/>
        <end position="188"/>
    </location>
</feature>
<dbReference type="InterPro" id="IPR010209">
    <property type="entry name" value="Ion_transpt_RnfG/RsxG"/>
</dbReference>
<dbReference type="RefSeq" id="WP_330957362.1">
    <property type="nucleotide sequence ID" value="NZ_JAZGJQ010000001.1"/>
</dbReference>
<evidence type="ECO:0000259" key="8">
    <source>
        <dbReference type="SMART" id="SM00900"/>
    </source>
</evidence>
<evidence type="ECO:0000256" key="1">
    <source>
        <dbReference type="ARBA" id="ARBA00022448"/>
    </source>
</evidence>
<organism evidence="9 10">
    <name type="scientific">Olsenella absiana</name>
    <dbReference type="NCBI Taxonomy" id="3115222"/>
    <lineage>
        <taxon>Bacteria</taxon>
        <taxon>Bacillati</taxon>
        <taxon>Actinomycetota</taxon>
        <taxon>Coriobacteriia</taxon>
        <taxon>Coriobacteriales</taxon>
        <taxon>Atopobiaceae</taxon>
        <taxon>Olsenella</taxon>
    </lineage>
</organism>
<evidence type="ECO:0000256" key="7">
    <source>
        <dbReference type="SAM" id="Phobius"/>
    </source>
</evidence>
<dbReference type="EMBL" id="JAZGJQ010000001">
    <property type="protein sequence ID" value="MEE6146600.1"/>
    <property type="molecule type" value="Genomic_DNA"/>
</dbReference>
<protein>
    <recommendedName>
        <fullName evidence="6">Ion-translocating oxidoreductase complex subunit G</fullName>
        <ecNumber evidence="6">7.-.-.-</ecNumber>
    </recommendedName>
    <alternativeName>
        <fullName evidence="6">Rnf electron transport complex subunit G</fullName>
    </alternativeName>
</protein>
<name>A0ABU7R7M3_9ACTN</name>
<keyword evidence="6" id="KW-1278">Translocase</keyword>
<dbReference type="Proteomes" id="UP001332931">
    <property type="component" value="Unassembled WGS sequence"/>
</dbReference>
<evidence type="ECO:0000256" key="2">
    <source>
        <dbReference type="ARBA" id="ARBA00022553"/>
    </source>
</evidence>
<evidence type="ECO:0000256" key="3">
    <source>
        <dbReference type="ARBA" id="ARBA00022630"/>
    </source>
</evidence>
<keyword evidence="3 6" id="KW-0285">Flavoprotein</keyword>
<dbReference type="PIRSF" id="PIRSF006091">
    <property type="entry name" value="E_trnsport_RnfG"/>
    <property type="match status" value="1"/>
</dbReference>
<feature type="transmembrane region" description="Helical" evidence="7">
    <location>
        <begin position="26"/>
        <end position="46"/>
    </location>
</feature>
<accession>A0ABU7R7M3</accession>
<evidence type="ECO:0000313" key="10">
    <source>
        <dbReference type="Proteomes" id="UP001332931"/>
    </source>
</evidence>
<comment type="similarity">
    <text evidence="6">Belongs to the RnfG family.</text>
</comment>
<dbReference type="PANTHER" id="PTHR36118:SF1">
    <property type="entry name" value="ION-TRANSLOCATING OXIDOREDUCTASE COMPLEX SUBUNIT G"/>
    <property type="match status" value="1"/>
</dbReference>
<keyword evidence="5 6" id="KW-0249">Electron transport</keyword>
<dbReference type="EC" id="7.-.-.-" evidence="6"/>
<dbReference type="Pfam" id="PF04205">
    <property type="entry name" value="FMN_bind"/>
    <property type="match status" value="1"/>
</dbReference>
<keyword evidence="6 7" id="KW-0812">Transmembrane</keyword>
<sequence length="192" mass="19452">MSSDPTKAARAAGEGRARRAGAARPVVALVSICAISSVLLGVANYVTAPIAAAREAERAQRTYAALMPEAASFEEVPCDVEGCTAALAATDASGAPVGYVIVAQSKGYGGEVPIAVAFDADGVAENVVAMENSETPGLGQRVSEESFIGQFRGRGAEPLQVSDIDTISGATISSKAALAAYNVAVEAYGEVR</sequence>
<evidence type="ECO:0000256" key="4">
    <source>
        <dbReference type="ARBA" id="ARBA00022643"/>
    </source>
</evidence>
<proteinExistence type="inferred from homology"/>